<feature type="transmembrane region" description="Helical" evidence="1">
    <location>
        <begin position="120"/>
        <end position="141"/>
    </location>
</feature>
<dbReference type="CTD" id="20204845"/>
<reference evidence="2 4" key="2">
    <citation type="journal article" date="2013" name="Nature">
        <title>Insights into bilaterian evolution from three spiralian genomes.</title>
        <authorList>
            <person name="Simakov O."/>
            <person name="Marletaz F."/>
            <person name="Cho S.J."/>
            <person name="Edsinger-Gonzales E."/>
            <person name="Havlak P."/>
            <person name="Hellsten U."/>
            <person name="Kuo D.H."/>
            <person name="Larsson T."/>
            <person name="Lv J."/>
            <person name="Arendt D."/>
            <person name="Savage R."/>
            <person name="Osoegawa K."/>
            <person name="de Jong P."/>
            <person name="Grimwood J."/>
            <person name="Chapman J.A."/>
            <person name="Shapiro H."/>
            <person name="Aerts A."/>
            <person name="Otillar R.P."/>
            <person name="Terry A.Y."/>
            <person name="Boore J.L."/>
            <person name="Grigoriev I.V."/>
            <person name="Lindberg D.R."/>
            <person name="Seaver E.C."/>
            <person name="Weisblat D.A."/>
            <person name="Putnam N.H."/>
            <person name="Rokhsar D.S."/>
        </authorList>
    </citation>
    <scope>NUCLEOTIDE SEQUENCE</scope>
</reference>
<evidence type="ECO:0000313" key="2">
    <source>
        <dbReference type="EMBL" id="ESO02754.1"/>
    </source>
</evidence>
<evidence type="ECO:0000256" key="1">
    <source>
        <dbReference type="SAM" id="Phobius"/>
    </source>
</evidence>
<dbReference type="InParanoid" id="T1F7P6"/>
<dbReference type="EMBL" id="AMQM01004836">
    <property type="status" value="NOT_ANNOTATED_CDS"/>
    <property type="molecule type" value="Genomic_DNA"/>
</dbReference>
<protein>
    <submittedName>
        <fullName evidence="2 3">Uncharacterized protein</fullName>
    </submittedName>
</protein>
<keyword evidence="1" id="KW-0812">Transmembrane</keyword>
<reference evidence="4" key="1">
    <citation type="submission" date="2012-12" db="EMBL/GenBank/DDBJ databases">
        <authorList>
            <person name="Hellsten U."/>
            <person name="Grimwood J."/>
            <person name="Chapman J.A."/>
            <person name="Shapiro H."/>
            <person name="Aerts A."/>
            <person name="Otillar R.P."/>
            <person name="Terry A.Y."/>
            <person name="Boore J.L."/>
            <person name="Simakov O."/>
            <person name="Marletaz F."/>
            <person name="Cho S.-J."/>
            <person name="Edsinger-Gonzales E."/>
            <person name="Havlak P."/>
            <person name="Kuo D.-H."/>
            <person name="Larsson T."/>
            <person name="Lv J."/>
            <person name="Arendt D."/>
            <person name="Savage R."/>
            <person name="Osoegawa K."/>
            <person name="de Jong P."/>
            <person name="Lindberg D.R."/>
            <person name="Seaver E.C."/>
            <person name="Weisblat D.A."/>
            <person name="Putnam N.H."/>
            <person name="Grigoriev I.V."/>
            <person name="Rokhsar D.S."/>
        </authorList>
    </citation>
    <scope>NUCLEOTIDE SEQUENCE</scope>
</reference>
<dbReference type="KEGG" id="hro:HELRODRAFT_174159"/>
<dbReference type="HOGENOM" id="CLU_1210944_0_0_1"/>
<accession>T1F7P6</accession>
<dbReference type="AlphaFoldDB" id="T1F7P6"/>
<dbReference type="EnsemblMetazoa" id="HelroT174159">
    <property type="protein sequence ID" value="HelroP174159"/>
    <property type="gene ID" value="HelroG174159"/>
</dbReference>
<sequence length="229" mass="25793">MVVGDGSLLGTKEFVNRNLTSSSPGTNYVVFLRVATSDAQNYSSDYSQPLFGGHFDPVTYVTYPLLKTTPRTFQRTSTVLPTPTSSFLSFVESIPSPGMESKYVGNEKDVVGGGGSPASVAAPLCVTLLFMFLLVGLFFFARKRRYAFEWMLPEPWKLILPTNDIPSFCQIDPQMFLNNKDKDEKICELDQFDYTTKIDNKLQQMLNVTTEFLNLCLKYFFVCFSTYGI</sequence>
<dbReference type="RefSeq" id="XP_009018968.1">
    <property type="nucleotide sequence ID" value="XM_009020720.1"/>
</dbReference>
<keyword evidence="1" id="KW-1133">Transmembrane helix</keyword>
<evidence type="ECO:0000313" key="4">
    <source>
        <dbReference type="Proteomes" id="UP000015101"/>
    </source>
</evidence>
<keyword evidence="1" id="KW-0472">Membrane</keyword>
<name>T1F7P6_HELRO</name>
<evidence type="ECO:0000313" key="3">
    <source>
        <dbReference type="EnsemblMetazoa" id="HelroP174159"/>
    </source>
</evidence>
<proteinExistence type="predicted"/>
<organism evidence="3 4">
    <name type="scientific">Helobdella robusta</name>
    <name type="common">Californian leech</name>
    <dbReference type="NCBI Taxonomy" id="6412"/>
    <lineage>
        <taxon>Eukaryota</taxon>
        <taxon>Metazoa</taxon>
        <taxon>Spiralia</taxon>
        <taxon>Lophotrochozoa</taxon>
        <taxon>Annelida</taxon>
        <taxon>Clitellata</taxon>
        <taxon>Hirudinea</taxon>
        <taxon>Rhynchobdellida</taxon>
        <taxon>Glossiphoniidae</taxon>
        <taxon>Helobdella</taxon>
    </lineage>
</organism>
<dbReference type="Proteomes" id="UP000015101">
    <property type="component" value="Unassembled WGS sequence"/>
</dbReference>
<dbReference type="EMBL" id="KB096716">
    <property type="protein sequence ID" value="ESO02754.1"/>
    <property type="molecule type" value="Genomic_DNA"/>
</dbReference>
<reference evidence="3" key="3">
    <citation type="submission" date="2015-06" db="UniProtKB">
        <authorList>
            <consortium name="EnsemblMetazoa"/>
        </authorList>
    </citation>
    <scope>IDENTIFICATION</scope>
</reference>
<gene>
    <name evidence="3" type="primary">20204845</name>
    <name evidence="2" type="ORF">HELRODRAFT_174159</name>
</gene>
<keyword evidence="4" id="KW-1185">Reference proteome</keyword>
<dbReference type="GeneID" id="20204845"/>